<dbReference type="RefSeq" id="WP_005205932.1">
    <property type="nucleotide sequence ID" value="NZ_BAFC01000062.1"/>
</dbReference>
<organism evidence="2 3">
    <name type="scientific">Gordonia sputi NBRC 100414</name>
    <dbReference type="NCBI Taxonomy" id="1089453"/>
    <lineage>
        <taxon>Bacteria</taxon>
        <taxon>Bacillati</taxon>
        <taxon>Actinomycetota</taxon>
        <taxon>Actinomycetes</taxon>
        <taxon>Mycobacteriales</taxon>
        <taxon>Gordoniaceae</taxon>
        <taxon>Gordonia</taxon>
    </lineage>
</organism>
<protein>
    <recommendedName>
        <fullName evidence="1">SnoaL-like domain-containing protein</fullName>
    </recommendedName>
</protein>
<evidence type="ECO:0000259" key="1">
    <source>
        <dbReference type="Pfam" id="PF13577"/>
    </source>
</evidence>
<evidence type="ECO:0000313" key="3">
    <source>
        <dbReference type="Proteomes" id="UP000005845"/>
    </source>
</evidence>
<sequence>MPTSTSAEESHVNAAVDRYEHANSHGSRRDILATLTADSPERELLRGSDEAFAERRKQLDAAQYSEKYTNRRDLTITGDTATLTTDYVETRSDGSPTGTPRTLTGQDIEFTLKRVDGEWLIYETTTPALRNDRILQQGPP</sequence>
<reference evidence="2 3" key="1">
    <citation type="submission" date="2012-02" db="EMBL/GenBank/DDBJ databases">
        <title>Whole genome shotgun sequence of Gordonia sputi NBRC 100414.</title>
        <authorList>
            <person name="Yoshida I."/>
            <person name="Hosoyama A."/>
            <person name="Tsuchikane K."/>
            <person name="Katsumata H."/>
            <person name="Yamazaki S."/>
            <person name="Fujita N."/>
        </authorList>
    </citation>
    <scope>NUCLEOTIDE SEQUENCE [LARGE SCALE GENOMIC DNA]</scope>
    <source>
        <strain evidence="2 3">NBRC 100414</strain>
    </source>
</reference>
<dbReference type="Proteomes" id="UP000005845">
    <property type="component" value="Unassembled WGS sequence"/>
</dbReference>
<dbReference type="Pfam" id="PF13577">
    <property type="entry name" value="SnoaL_4"/>
    <property type="match status" value="1"/>
</dbReference>
<comment type="caution">
    <text evidence="2">The sequence shown here is derived from an EMBL/GenBank/DDBJ whole genome shotgun (WGS) entry which is preliminary data.</text>
</comment>
<proteinExistence type="predicted"/>
<feature type="domain" description="SnoaL-like" evidence="1">
    <location>
        <begin position="36"/>
        <end position="123"/>
    </location>
</feature>
<dbReference type="InterPro" id="IPR032710">
    <property type="entry name" value="NTF2-like_dom_sf"/>
</dbReference>
<dbReference type="EMBL" id="BAFC01000062">
    <property type="protein sequence ID" value="GAB39313.1"/>
    <property type="molecule type" value="Genomic_DNA"/>
</dbReference>
<dbReference type="InterPro" id="IPR037401">
    <property type="entry name" value="SnoaL-like"/>
</dbReference>
<dbReference type="AlphaFoldDB" id="H5U0P5"/>
<evidence type="ECO:0000313" key="2">
    <source>
        <dbReference type="EMBL" id="GAB39313.1"/>
    </source>
</evidence>
<gene>
    <name evidence="2" type="ORF">GOSPT_062_00480</name>
</gene>
<dbReference type="SUPFAM" id="SSF54427">
    <property type="entry name" value="NTF2-like"/>
    <property type="match status" value="1"/>
</dbReference>
<keyword evidence="3" id="KW-1185">Reference proteome</keyword>
<dbReference type="Gene3D" id="3.10.450.50">
    <property type="match status" value="1"/>
</dbReference>
<name>H5U0P5_9ACTN</name>
<accession>H5U0P5</accession>
<dbReference type="eggNOG" id="ENOG5031WDM">
    <property type="taxonomic scope" value="Bacteria"/>
</dbReference>